<organism evidence="3">
    <name type="scientific">uncultured Chloroflexia bacterium</name>
    <dbReference type="NCBI Taxonomy" id="1672391"/>
    <lineage>
        <taxon>Bacteria</taxon>
        <taxon>Bacillati</taxon>
        <taxon>Chloroflexota</taxon>
        <taxon>Chloroflexia</taxon>
        <taxon>environmental samples</taxon>
    </lineage>
</organism>
<gene>
    <name evidence="3" type="ORF">AVDCRST_MAG26-2436</name>
</gene>
<evidence type="ECO:0000256" key="2">
    <source>
        <dbReference type="ARBA" id="ARBA00022679"/>
    </source>
</evidence>
<protein>
    <submittedName>
        <fullName evidence="3">ADP-heptose--lipooligosaccharide heptosyltransferase II</fullName>
    </submittedName>
</protein>
<dbReference type="EMBL" id="CADCTK010000562">
    <property type="protein sequence ID" value="CAA9263227.1"/>
    <property type="molecule type" value="Genomic_DNA"/>
</dbReference>
<dbReference type="AlphaFoldDB" id="A0A6J4IW48"/>
<dbReference type="PANTHER" id="PTHR30160:SF1">
    <property type="entry name" value="LIPOPOLYSACCHARIDE 1,2-N-ACETYLGLUCOSAMINETRANSFERASE-RELATED"/>
    <property type="match status" value="1"/>
</dbReference>
<dbReference type="InterPro" id="IPR051199">
    <property type="entry name" value="LPS_LOS_Heptosyltrfase"/>
</dbReference>
<dbReference type="SUPFAM" id="SSF53756">
    <property type="entry name" value="UDP-Glycosyltransferase/glycogen phosphorylase"/>
    <property type="match status" value="1"/>
</dbReference>
<dbReference type="PANTHER" id="PTHR30160">
    <property type="entry name" value="TETRAACYLDISACCHARIDE 4'-KINASE-RELATED"/>
    <property type="match status" value="1"/>
</dbReference>
<sequence>MQRLRRLLLRLAALASRVSTEAAPEPRRVLVIKPDHLGDLLLLTPALQRLRDGLPGAHVSLLVGPWAVEAVRGNPDVDAVLVCPFPGFTRGPKPGLLQPYTLLLRTALLLRAGHYDVALIARDDHWWGALLALVAGIPRRIGYAAPDAAALLTEKLPYDPAEHVTLQGLALVDRLTGRRPVSLPAMRAPITPDDEAWAWTWLQAHGVEDHQRLVAIHPGSGGQAKLWLSSRWGMIADALMEDGTQVLLTGGPSERALIVEVAAGLRRHPLLLAGEATLGQLAAIYRRCALVAGVDSGPLHLAAAAGARTVTLYGPVDHGRFASWGPEGRHTVVRSGLWCSPCGAVESCPRGTSPSECMTTIGVSQVLAAVELARPDRTTVTSA</sequence>
<dbReference type="GO" id="GO:0009244">
    <property type="term" value="P:lipopolysaccharide core region biosynthetic process"/>
    <property type="evidence" value="ECO:0007669"/>
    <property type="project" value="TreeGrafter"/>
</dbReference>
<accession>A0A6J4IW48</accession>
<keyword evidence="1" id="KW-0328">Glycosyltransferase</keyword>
<dbReference type="CDD" id="cd03789">
    <property type="entry name" value="GT9_LPS_heptosyltransferase"/>
    <property type="match status" value="1"/>
</dbReference>
<dbReference type="GO" id="GO:0008713">
    <property type="term" value="F:ADP-heptose-lipopolysaccharide heptosyltransferase activity"/>
    <property type="evidence" value="ECO:0007669"/>
    <property type="project" value="TreeGrafter"/>
</dbReference>
<dbReference type="Pfam" id="PF01075">
    <property type="entry name" value="Glyco_transf_9"/>
    <property type="match status" value="1"/>
</dbReference>
<dbReference type="Gene3D" id="3.40.50.2000">
    <property type="entry name" value="Glycogen Phosphorylase B"/>
    <property type="match status" value="2"/>
</dbReference>
<name>A0A6J4IW48_9CHLR</name>
<evidence type="ECO:0000313" key="3">
    <source>
        <dbReference type="EMBL" id="CAA9263227.1"/>
    </source>
</evidence>
<reference evidence="3" key="1">
    <citation type="submission" date="2020-02" db="EMBL/GenBank/DDBJ databases">
        <authorList>
            <person name="Meier V. D."/>
        </authorList>
    </citation>
    <scope>NUCLEOTIDE SEQUENCE</scope>
    <source>
        <strain evidence="3">AVDCRST_MAG26</strain>
    </source>
</reference>
<dbReference type="GO" id="GO:0005829">
    <property type="term" value="C:cytosol"/>
    <property type="evidence" value="ECO:0007669"/>
    <property type="project" value="TreeGrafter"/>
</dbReference>
<keyword evidence="2 3" id="KW-0808">Transferase</keyword>
<dbReference type="InterPro" id="IPR002201">
    <property type="entry name" value="Glyco_trans_9"/>
</dbReference>
<evidence type="ECO:0000256" key="1">
    <source>
        <dbReference type="ARBA" id="ARBA00022676"/>
    </source>
</evidence>
<proteinExistence type="predicted"/>